<dbReference type="AlphaFoldDB" id="A0A1E5IL10"/>
<evidence type="ECO:0000313" key="11">
    <source>
        <dbReference type="Proteomes" id="UP000095237"/>
    </source>
</evidence>
<protein>
    <recommendedName>
        <fullName evidence="9">PTS EIIA type-4 domain-containing protein</fullName>
    </recommendedName>
</protein>
<dbReference type="PANTHER" id="PTHR33799">
    <property type="entry name" value="PTS PERMEASE-RELATED-RELATED"/>
    <property type="match status" value="1"/>
</dbReference>
<evidence type="ECO:0000256" key="2">
    <source>
        <dbReference type="ARBA" id="ARBA00022448"/>
    </source>
</evidence>
<gene>
    <name evidence="10" type="ORF">ATZ36_16095</name>
</gene>
<dbReference type="SUPFAM" id="SSF53062">
    <property type="entry name" value="PTS system fructose IIA component-like"/>
    <property type="match status" value="1"/>
</dbReference>
<keyword evidence="3" id="KW-0963">Cytoplasm</keyword>
<proteinExistence type="predicted"/>
<keyword evidence="5" id="KW-0808">Transferase</keyword>
<feature type="coiled-coil region" evidence="8">
    <location>
        <begin position="34"/>
        <end position="61"/>
    </location>
</feature>
<comment type="subcellular location">
    <subcellularLocation>
        <location evidence="1">Cytoplasm</location>
    </subcellularLocation>
</comment>
<dbReference type="InterPro" id="IPR036662">
    <property type="entry name" value="PTS_EIIA_man-typ_sf"/>
</dbReference>
<dbReference type="InterPro" id="IPR033887">
    <property type="entry name" value="PTS_IIA_man"/>
</dbReference>
<dbReference type="CDD" id="cd00006">
    <property type="entry name" value="PTS_IIA_man"/>
    <property type="match status" value="1"/>
</dbReference>
<keyword evidence="6" id="KW-0598">Phosphotransferase system</keyword>
<dbReference type="EMBL" id="LNVX01000228">
    <property type="protein sequence ID" value="OEG71180.1"/>
    <property type="molecule type" value="Genomic_DNA"/>
</dbReference>
<reference evidence="10 11" key="1">
    <citation type="submission" date="2015-11" db="EMBL/GenBank/DDBJ databases">
        <title>Evidence for parallel genomic evolution in an endosymbiosis of termite gut flagellates.</title>
        <authorList>
            <person name="Zheng H."/>
        </authorList>
    </citation>
    <scope>NUCLEOTIDE SEQUENCE [LARGE SCALE GENOMIC DNA]</scope>
    <source>
        <strain evidence="10 11">CET450</strain>
    </source>
</reference>
<dbReference type="GO" id="GO:0016301">
    <property type="term" value="F:kinase activity"/>
    <property type="evidence" value="ECO:0007669"/>
    <property type="project" value="UniProtKB-KW"/>
</dbReference>
<evidence type="ECO:0000256" key="8">
    <source>
        <dbReference type="SAM" id="Coils"/>
    </source>
</evidence>
<dbReference type="InterPro" id="IPR004701">
    <property type="entry name" value="PTS_EIIA_man-typ"/>
</dbReference>
<comment type="caution">
    <text evidence="10">The sequence shown here is derived from an EMBL/GenBank/DDBJ whole genome shotgun (WGS) entry which is preliminary data.</text>
</comment>
<evidence type="ECO:0000313" key="10">
    <source>
        <dbReference type="EMBL" id="OEG71180.1"/>
    </source>
</evidence>
<evidence type="ECO:0000256" key="5">
    <source>
        <dbReference type="ARBA" id="ARBA00022679"/>
    </source>
</evidence>
<evidence type="ECO:0000256" key="1">
    <source>
        <dbReference type="ARBA" id="ARBA00004496"/>
    </source>
</evidence>
<dbReference type="GO" id="GO:0005737">
    <property type="term" value="C:cytoplasm"/>
    <property type="evidence" value="ECO:0007669"/>
    <property type="project" value="UniProtKB-SubCell"/>
</dbReference>
<dbReference type="InterPro" id="IPR051471">
    <property type="entry name" value="Bacterial_PTS_sugar_comp"/>
</dbReference>
<evidence type="ECO:0000256" key="6">
    <source>
        <dbReference type="ARBA" id="ARBA00022683"/>
    </source>
</evidence>
<sequence>MIKIVISTHGKLAQELVSSAEVVAGKQSNLYVIKKSDNDSLAQMQNKINNLLKNINDEDGTLILTDIIGGSPCNASTPACKSFNTEILSGVNLPMVLSAIFLSKNTKTVSDLAEKVLFDGQKSIINVKKMLLNKIK</sequence>
<keyword evidence="2" id="KW-0813">Transport</keyword>
<keyword evidence="7" id="KW-0418">Kinase</keyword>
<evidence type="ECO:0000256" key="3">
    <source>
        <dbReference type="ARBA" id="ARBA00022490"/>
    </source>
</evidence>
<dbReference type="PROSITE" id="PS51096">
    <property type="entry name" value="PTS_EIIA_TYPE_4"/>
    <property type="match status" value="1"/>
</dbReference>
<keyword evidence="11" id="KW-1185">Reference proteome</keyword>
<dbReference type="Proteomes" id="UP000095237">
    <property type="component" value="Unassembled WGS sequence"/>
</dbReference>
<dbReference type="PANTHER" id="PTHR33799:SF1">
    <property type="entry name" value="PTS SYSTEM MANNOSE-SPECIFIC EIIAB COMPONENT-RELATED"/>
    <property type="match status" value="1"/>
</dbReference>
<dbReference type="GO" id="GO:0009401">
    <property type="term" value="P:phosphoenolpyruvate-dependent sugar phosphotransferase system"/>
    <property type="evidence" value="ECO:0007669"/>
    <property type="project" value="UniProtKB-KW"/>
</dbReference>
<evidence type="ECO:0000259" key="9">
    <source>
        <dbReference type="PROSITE" id="PS51096"/>
    </source>
</evidence>
<keyword evidence="4" id="KW-0762">Sugar transport</keyword>
<organism evidence="10 11">
    <name type="scientific">Endomicrobium trichonymphae</name>
    <dbReference type="NCBI Taxonomy" id="1408204"/>
    <lineage>
        <taxon>Bacteria</taxon>
        <taxon>Pseudomonadati</taxon>
        <taxon>Elusimicrobiota</taxon>
        <taxon>Endomicrobiia</taxon>
        <taxon>Endomicrobiales</taxon>
        <taxon>Endomicrobiaceae</taxon>
        <taxon>Candidatus Endomicrobiellum</taxon>
    </lineage>
</organism>
<feature type="domain" description="PTS EIIA type-4" evidence="9">
    <location>
        <begin position="1"/>
        <end position="124"/>
    </location>
</feature>
<keyword evidence="8" id="KW-0175">Coiled coil</keyword>
<evidence type="ECO:0000256" key="7">
    <source>
        <dbReference type="ARBA" id="ARBA00022777"/>
    </source>
</evidence>
<accession>A0A1E5IL10</accession>
<dbReference type="Pfam" id="PF03610">
    <property type="entry name" value="EIIA-man"/>
    <property type="match status" value="1"/>
</dbReference>
<evidence type="ECO:0000256" key="4">
    <source>
        <dbReference type="ARBA" id="ARBA00022597"/>
    </source>
</evidence>
<dbReference type="Gene3D" id="3.40.50.510">
    <property type="entry name" value="Phosphotransferase system, mannose-type IIA component"/>
    <property type="match status" value="1"/>
</dbReference>
<name>A0A1E5IL10_ENDTX</name>
<dbReference type="GO" id="GO:0016020">
    <property type="term" value="C:membrane"/>
    <property type="evidence" value="ECO:0007669"/>
    <property type="project" value="InterPro"/>
</dbReference>